<sequence>MKRFILSLLIGALAGLVAGYFVFGKSGVTGSYVPVDQLFGGAKNALVSLSRAVTGLDHIRNEILLSGLFGASMGVHIGSIGRRR</sequence>
<dbReference type="OrthoDB" id="9850064at2"/>
<name>E1RA76_SEDSS</name>
<dbReference type="AlphaFoldDB" id="E1RA76"/>
<accession>E1RA76</accession>
<dbReference type="EMBL" id="CP002116">
    <property type="protein sequence ID" value="ADK79367.1"/>
    <property type="molecule type" value="Genomic_DNA"/>
</dbReference>
<evidence type="ECO:0000313" key="2">
    <source>
        <dbReference type="EMBL" id="ADK79367.1"/>
    </source>
</evidence>
<dbReference type="STRING" id="573413.Spirs_0210"/>
<reference evidence="2 3" key="1">
    <citation type="journal article" date="2010" name="Stand. Genomic Sci.">
        <title>Complete genome sequence of Spirochaeta smaragdinae type strain (SEBR 4228).</title>
        <authorList>
            <person name="Mavromatis K."/>
            <person name="Yasawong M."/>
            <person name="Chertkov O."/>
            <person name="Lapidus A."/>
            <person name="Lucas S."/>
            <person name="Nolan M."/>
            <person name="Del Rio T.G."/>
            <person name="Tice H."/>
            <person name="Cheng J.F."/>
            <person name="Pitluck S."/>
            <person name="Liolios K."/>
            <person name="Ivanova N."/>
            <person name="Tapia R."/>
            <person name="Han C."/>
            <person name="Bruce D."/>
            <person name="Goodwin L."/>
            <person name="Pati A."/>
            <person name="Chen A."/>
            <person name="Palaniappan K."/>
            <person name="Land M."/>
            <person name="Hauser L."/>
            <person name="Chang Y.J."/>
            <person name="Jeffries C.D."/>
            <person name="Detter J.C."/>
            <person name="Rohde M."/>
            <person name="Brambilla E."/>
            <person name="Spring S."/>
            <person name="Goker M."/>
            <person name="Sikorski J."/>
            <person name="Woyke T."/>
            <person name="Bristow J."/>
            <person name="Eisen J.A."/>
            <person name="Markowitz V."/>
            <person name="Hugenholtz P."/>
            <person name="Klenk H.P."/>
            <person name="Kyrpides N.C."/>
        </authorList>
    </citation>
    <scope>NUCLEOTIDE SEQUENCE [LARGE SCALE GENOMIC DNA]</scope>
    <source>
        <strain evidence="3">DSM 11293 / JCM 15392 / SEBR 4228</strain>
    </source>
</reference>
<proteinExistence type="predicted"/>
<evidence type="ECO:0000313" key="3">
    <source>
        <dbReference type="Proteomes" id="UP000002318"/>
    </source>
</evidence>
<organism evidence="2 3">
    <name type="scientific">Sediminispirochaeta smaragdinae (strain DSM 11293 / JCM 15392 / SEBR 4228)</name>
    <name type="common">Spirochaeta smaragdinae</name>
    <dbReference type="NCBI Taxonomy" id="573413"/>
    <lineage>
        <taxon>Bacteria</taxon>
        <taxon>Pseudomonadati</taxon>
        <taxon>Spirochaetota</taxon>
        <taxon>Spirochaetia</taxon>
        <taxon>Spirochaetales</taxon>
        <taxon>Spirochaetaceae</taxon>
        <taxon>Sediminispirochaeta</taxon>
    </lineage>
</organism>
<keyword evidence="1" id="KW-0812">Transmembrane</keyword>
<dbReference type="RefSeq" id="WP_013252831.1">
    <property type="nucleotide sequence ID" value="NC_014364.1"/>
</dbReference>
<evidence type="ECO:0000256" key="1">
    <source>
        <dbReference type="SAM" id="Phobius"/>
    </source>
</evidence>
<keyword evidence="1" id="KW-1133">Transmembrane helix</keyword>
<dbReference type="KEGG" id="ssm:Spirs_0210"/>
<dbReference type="HOGENOM" id="CLU_2525879_0_0_12"/>
<dbReference type="Proteomes" id="UP000002318">
    <property type="component" value="Chromosome"/>
</dbReference>
<keyword evidence="1" id="KW-0472">Membrane</keyword>
<gene>
    <name evidence="2" type="ordered locus">Spirs_0210</name>
</gene>
<protein>
    <submittedName>
        <fullName evidence="2">Uncharacterized protein</fullName>
    </submittedName>
</protein>
<feature type="transmembrane region" description="Helical" evidence="1">
    <location>
        <begin position="63"/>
        <end position="81"/>
    </location>
</feature>
<keyword evidence="3" id="KW-1185">Reference proteome</keyword>